<dbReference type="InterPro" id="IPR004358">
    <property type="entry name" value="Sig_transdc_His_kin-like_C"/>
</dbReference>
<dbReference type="InterPro" id="IPR036097">
    <property type="entry name" value="HisK_dim/P_sf"/>
</dbReference>
<dbReference type="CDD" id="cd00130">
    <property type="entry name" value="PAS"/>
    <property type="match status" value="3"/>
</dbReference>
<feature type="coiled-coil region" evidence="6">
    <location>
        <begin position="512"/>
        <end position="550"/>
    </location>
</feature>
<dbReference type="Pfam" id="PF02518">
    <property type="entry name" value="HATPase_c"/>
    <property type="match status" value="1"/>
</dbReference>
<evidence type="ECO:0000256" key="3">
    <source>
        <dbReference type="ARBA" id="ARBA00022553"/>
    </source>
</evidence>
<reference evidence="10 11" key="1">
    <citation type="submission" date="2012-12" db="EMBL/GenBank/DDBJ databases">
        <title>Genome assembly of Fulvivirga imtechensis AK7.</title>
        <authorList>
            <person name="Nupur N."/>
            <person name="Khatri I."/>
            <person name="Kumar R."/>
            <person name="Subramanian S."/>
            <person name="Pinnaka A."/>
        </authorList>
    </citation>
    <scope>NUCLEOTIDE SEQUENCE [LARGE SCALE GENOMIC DNA]</scope>
    <source>
        <strain evidence="10 11">AK7</strain>
    </source>
</reference>
<dbReference type="Gene3D" id="1.10.287.130">
    <property type="match status" value="1"/>
</dbReference>
<gene>
    <name evidence="10" type="ORF">C900_00757</name>
</gene>
<evidence type="ECO:0000259" key="8">
    <source>
        <dbReference type="PROSITE" id="PS50112"/>
    </source>
</evidence>
<dbReference type="SUPFAM" id="SSF55785">
    <property type="entry name" value="PYP-like sensor domain (PAS domain)"/>
    <property type="match status" value="3"/>
</dbReference>
<dbReference type="EMBL" id="AMZN01000014">
    <property type="protein sequence ID" value="ELR72796.1"/>
    <property type="molecule type" value="Genomic_DNA"/>
</dbReference>
<keyword evidence="5" id="KW-0418">Kinase</keyword>
<evidence type="ECO:0000256" key="2">
    <source>
        <dbReference type="ARBA" id="ARBA00012438"/>
    </source>
</evidence>
<feature type="domain" description="Histidine kinase" evidence="7">
    <location>
        <begin position="567"/>
        <end position="780"/>
    </location>
</feature>
<dbReference type="Pfam" id="PF08448">
    <property type="entry name" value="PAS_4"/>
    <property type="match status" value="1"/>
</dbReference>
<dbReference type="InterPro" id="IPR013656">
    <property type="entry name" value="PAS_4"/>
</dbReference>
<dbReference type="SMART" id="SM00388">
    <property type="entry name" value="HisKA"/>
    <property type="match status" value="1"/>
</dbReference>
<dbReference type="CDD" id="cd00075">
    <property type="entry name" value="HATPase"/>
    <property type="match status" value="1"/>
</dbReference>
<dbReference type="NCBIfam" id="TIGR00229">
    <property type="entry name" value="sensory_box"/>
    <property type="match status" value="3"/>
</dbReference>
<organism evidence="10 11">
    <name type="scientific">Fulvivirga imtechensis AK7</name>
    <dbReference type="NCBI Taxonomy" id="1237149"/>
    <lineage>
        <taxon>Bacteria</taxon>
        <taxon>Pseudomonadati</taxon>
        <taxon>Bacteroidota</taxon>
        <taxon>Cytophagia</taxon>
        <taxon>Cytophagales</taxon>
        <taxon>Fulvivirgaceae</taxon>
        <taxon>Fulvivirga</taxon>
    </lineage>
</organism>
<sequence>MKLPDNKLAHNLGDENRYLSLIFQNSSDLICLLEVRKKTKLYILAVNPSYNRAARAFDPKLNARKFIGKEIRDIIINDYHLTQQQAGEILSHYKLVIKTRKEHAFTEEIMYKGKMHHYSSIITPILDNDGNCTHLLYSSKDLTEKIDYQNRLESSEKKFRALIENAHEGIVLYDDQGVLIYASPSIKNIAGYKEEDLVGKLGTDFIHPEEFEATREKFKEVLSKPGKSVSHRFRLKHVKGHYLWSEATLTNLLHKPDVQGIISNFKDITKQKIAEDQLKENNQLLQNINQNINEGIYRSIPGQKFKYVNNAFLKMFGFGSMEELNKVRSATLYVDQNQRREVHKTILENKAINNIEVKFKRSDGSEFWGLMSSTLIETVDKEHYFDGAIRDITIQKIAEAKSKHSEQLLASISQNITEGIFRTTIQGGIVFANEALVDIFGYDSEEEMVNIDPNQLYADVGSRQEIINSIIKDGFVRNKEVKLQKKNGQIFWGLYSCSLTKGIEGQDVFDGAVRDITEIKQTEDKLTQLNEELRKQNMALATREEELNLALKELSDRNFELDQLVYKTSHDLRSPLTSILGLVNIAKLDRHPEHQTEYLGRIEKSILRLDEFVRSMLNYAKASRTSVKIQKLALKELIESCVRDLEYLDNFIKVKTTIKIEGKDKALISDPLRLKIIFSNIISNAYKYINPNVELSYLKIDAKLTASKLTTTFEDNGIGIHKSQLDKIFDMFYRATEISEGSGLGMYIVKQSVNQLGGKISVSSKIGKGTTFKIIIPSIK</sequence>
<keyword evidence="4" id="KW-0808">Transferase</keyword>
<comment type="catalytic activity">
    <reaction evidence="1">
        <text>ATP + protein L-histidine = ADP + protein N-phospho-L-histidine.</text>
        <dbReference type="EC" id="2.7.13.3"/>
    </reaction>
</comment>
<dbReference type="InterPro" id="IPR013655">
    <property type="entry name" value="PAS_fold_3"/>
</dbReference>
<dbReference type="InterPro" id="IPR003661">
    <property type="entry name" value="HisK_dim/P_dom"/>
</dbReference>
<dbReference type="InterPro" id="IPR001610">
    <property type="entry name" value="PAC"/>
</dbReference>
<dbReference type="SUPFAM" id="SSF47384">
    <property type="entry name" value="Homodimeric domain of signal transducing histidine kinase"/>
    <property type="match status" value="1"/>
</dbReference>
<evidence type="ECO:0000259" key="7">
    <source>
        <dbReference type="PROSITE" id="PS50109"/>
    </source>
</evidence>
<dbReference type="Pfam" id="PF13426">
    <property type="entry name" value="PAS_9"/>
    <property type="match status" value="2"/>
</dbReference>
<feature type="domain" description="PAC" evidence="9">
    <location>
        <begin position="229"/>
        <end position="280"/>
    </location>
</feature>
<dbReference type="STRING" id="1237149.C900_00757"/>
<dbReference type="RefSeq" id="WP_009578456.1">
    <property type="nucleotide sequence ID" value="NZ_AMZN01000014.1"/>
</dbReference>
<dbReference type="PROSITE" id="PS50113">
    <property type="entry name" value="PAC"/>
    <property type="match status" value="3"/>
</dbReference>
<evidence type="ECO:0000259" key="9">
    <source>
        <dbReference type="PROSITE" id="PS50113"/>
    </source>
</evidence>
<dbReference type="InterPro" id="IPR005467">
    <property type="entry name" value="His_kinase_dom"/>
</dbReference>
<feature type="domain" description="PAC" evidence="9">
    <location>
        <begin position="353"/>
        <end position="404"/>
    </location>
</feature>
<proteinExistence type="predicted"/>
<evidence type="ECO:0000256" key="6">
    <source>
        <dbReference type="SAM" id="Coils"/>
    </source>
</evidence>
<accession>L8JUY0</accession>
<dbReference type="SMART" id="SM00091">
    <property type="entry name" value="PAS"/>
    <property type="match status" value="3"/>
</dbReference>
<dbReference type="InterPro" id="IPR003594">
    <property type="entry name" value="HATPase_dom"/>
</dbReference>
<dbReference type="eggNOG" id="COG4251">
    <property type="taxonomic scope" value="Bacteria"/>
</dbReference>
<dbReference type="InterPro" id="IPR052162">
    <property type="entry name" value="Sensor_kinase/Photoreceptor"/>
</dbReference>
<comment type="caution">
    <text evidence="10">The sequence shown here is derived from an EMBL/GenBank/DDBJ whole genome shotgun (WGS) entry which is preliminary data.</text>
</comment>
<keyword evidence="3" id="KW-0597">Phosphoprotein</keyword>
<evidence type="ECO:0000313" key="11">
    <source>
        <dbReference type="Proteomes" id="UP000011135"/>
    </source>
</evidence>
<evidence type="ECO:0000256" key="5">
    <source>
        <dbReference type="ARBA" id="ARBA00022777"/>
    </source>
</evidence>
<dbReference type="OrthoDB" id="905895at2"/>
<dbReference type="Pfam" id="PF08447">
    <property type="entry name" value="PAS_3"/>
    <property type="match status" value="1"/>
</dbReference>
<keyword evidence="11" id="KW-1185">Reference proteome</keyword>
<evidence type="ECO:0000313" key="10">
    <source>
        <dbReference type="EMBL" id="ELR72796.1"/>
    </source>
</evidence>
<feature type="domain" description="PAC" evidence="9">
    <location>
        <begin position="477"/>
        <end position="528"/>
    </location>
</feature>
<dbReference type="SMART" id="SM00086">
    <property type="entry name" value="PAC"/>
    <property type="match status" value="3"/>
</dbReference>
<dbReference type="eggNOG" id="COG2202">
    <property type="taxonomic scope" value="Bacteria"/>
</dbReference>
<protein>
    <recommendedName>
        <fullName evidence="2">histidine kinase</fullName>
        <ecNumber evidence="2">2.7.13.3</ecNumber>
    </recommendedName>
</protein>
<dbReference type="EC" id="2.7.13.3" evidence="2"/>
<dbReference type="InterPro" id="IPR036890">
    <property type="entry name" value="HATPase_C_sf"/>
</dbReference>
<dbReference type="AlphaFoldDB" id="L8JUY0"/>
<dbReference type="CDD" id="cd00082">
    <property type="entry name" value="HisKA"/>
    <property type="match status" value="1"/>
</dbReference>
<name>L8JUY0_9BACT</name>
<dbReference type="SUPFAM" id="SSF55874">
    <property type="entry name" value="ATPase domain of HSP90 chaperone/DNA topoisomerase II/histidine kinase"/>
    <property type="match status" value="1"/>
</dbReference>
<feature type="domain" description="PAS" evidence="8">
    <location>
        <begin position="155"/>
        <end position="225"/>
    </location>
</feature>
<dbReference type="PANTHER" id="PTHR43304">
    <property type="entry name" value="PHYTOCHROME-LIKE PROTEIN CPH1"/>
    <property type="match status" value="1"/>
</dbReference>
<dbReference type="InterPro" id="IPR035965">
    <property type="entry name" value="PAS-like_dom_sf"/>
</dbReference>
<dbReference type="SMART" id="SM00387">
    <property type="entry name" value="HATPase_c"/>
    <property type="match status" value="1"/>
</dbReference>
<dbReference type="PROSITE" id="PS50109">
    <property type="entry name" value="HIS_KIN"/>
    <property type="match status" value="1"/>
</dbReference>
<feature type="domain" description="PAS" evidence="8">
    <location>
        <begin position="405"/>
        <end position="446"/>
    </location>
</feature>
<evidence type="ECO:0000256" key="4">
    <source>
        <dbReference type="ARBA" id="ARBA00022679"/>
    </source>
</evidence>
<dbReference type="InterPro" id="IPR000700">
    <property type="entry name" value="PAS-assoc_C"/>
</dbReference>
<keyword evidence="6" id="KW-0175">Coiled coil</keyword>
<dbReference type="Gene3D" id="3.30.565.10">
    <property type="entry name" value="Histidine kinase-like ATPase, C-terminal domain"/>
    <property type="match status" value="1"/>
</dbReference>
<dbReference type="Gene3D" id="3.30.450.20">
    <property type="entry name" value="PAS domain"/>
    <property type="match status" value="4"/>
</dbReference>
<dbReference type="Proteomes" id="UP000011135">
    <property type="component" value="Unassembled WGS sequence"/>
</dbReference>
<dbReference type="PROSITE" id="PS50112">
    <property type="entry name" value="PAS"/>
    <property type="match status" value="2"/>
</dbReference>
<dbReference type="PRINTS" id="PR00344">
    <property type="entry name" value="BCTRLSENSOR"/>
</dbReference>
<dbReference type="Pfam" id="PF00512">
    <property type="entry name" value="HisKA"/>
    <property type="match status" value="1"/>
</dbReference>
<dbReference type="GO" id="GO:0000155">
    <property type="term" value="F:phosphorelay sensor kinase activity"/>
    <property type="evidence" value="ECO:0007669"/>
    <property type="project" value="InterPro"/>
</dbReference>
<dbReference type="InterPro" id="IPR000014">
    <property type="entry name" value="PAS"/>
</dbReference>
<evidence type="ECO:0000256" key="1">
    <source>
        <dbReference type="ARBA" id="ARBA00000085"/>
    </source>
</evidence>
<dbReference type="PANTHER" id="PTHR43304:SF1">
    <property type="entry name" value="PAC DOMAIN-CONTAINING PROTEIN"/>
    <property type="match status" value="1"/>
</dbReference>